<feature type="region of interest" description="Disordered" evidence="1">
    <location>
        <begin position="146"/>
        <end position="209"/>
    </location>
</feature>
<accession>A0A194WYR9</accession>
<feature type="compositionally biased region" description="Low complexity" evidence="1">
    <location>
        <begin position="52"/>
        <end position="67"/>
    </location>
</feature>
<feature type="region of interest" description="Disordered" evidence="1">
    <location>
        <begin position="1"/>
        <end position="128"/>
    </location>
</feature>
<dbReference type="KEGG" id="psco:LY89DRAFT_201964"/>
<evidence type="ECO:0000313" key="3">
    <source>
        <dbReference type="Proteomes" id="UP000070700"/>
    </source>
</evidence>
<dbReference type="Proteomes" id="UP000070700">
    <property type="component" value="Unassembled WGS sequence"/>
</dbReference>
<gene>
    <name evidence="2" type="ORF">LY89DRAFT_201964</name>
</gene>
<dbReference type="EMBL" id="KQ947423">
    <property type="protein sequence ID" value="KUJ13108.1"/>
    <property type="molecule type" value="Genomic_DNA"/>
</dbReference>
<dbReference type="GeneID" id="28815519"/>
<dbReference type="OrthoDB" id="3562933at2759"/>
<dbReference type="RefSeq" id="XP_018067463.1">
    <property type="nucleotide sequence ID" value="XM_018205793.1"/>
</dbReference>
<organism evidence="2 3">
    <name type="scientific">Mollisia scopiformis</name>
    <name type="common">Conifer needle endophyte fungus</name>
    <name type="synonym">Phialocephala scopiformis</name>
    <dbReference type="NCBI Taxonomy" id="149040"/>
    <lineage>
        <taxon>Eukaryota</taxon>
        <taxon>Fungi</taxon>
        <taxon>Dikarya</taxon>
        <taxon>Ascomycota</taxon>
        <taxon>Pezizomycotina</taxon>
        <taxon>Leotiomycetes</taxon>
        <taxon>Helotiales</taxon>
        <taxon>Mollisiaceae</taxon>
        <taxon>Mollisia</taxon>
    </lineage>
</organism>
<evidence type="ECO:0000256" key="1">
    <source>
        <dbReference type="SAM" id="MobiDB-lite"/>
    </source>
</evidence>
<dbReference type="InParanoid" id="A0A194WYR9"/>
<dbReference type="AlphaFoldDB" id="A0A194WYR9"/>
<proteinExistence type="predicted"/>
<protein>
    <submittedName>
        <fullName evidence="2">Uncharacterized protein</fullName>
    </submittedName>
</protein>
<feature type="compositionally biased region" description="Low complexity" evidence="1">
    <location>
        <begin position="12"/>
        <end position="27"/>
    </location>
</feature>
<name>A0A194WYR9_MOLSC</name>
<feature type="compositionally biased region" description="Polar residues" evidence="1">
    <location>
        <begin position="146"/>
        <end position="170"/>
    </location>
</feature>
<feature type="compositionally biased region" description="Polar residues" evidence="1">
    <location>
        <begin position="68"/>
        <end position="77"/>
    </location>
</feature>
<reference evidence="2 3" key="1">
    <citation type="submission" date="2015-10" db="EMBL/GenBank/DDBJ databases">
        <title>Full genome of DAOMC 229536 Phialocephala scopiformis, a fungal endophyte of spruce producing the potent anti-insectan compound rugulosin.</title>
        <authorList>
            <consortium name="DOE Joint Genome Institute"/>
            <person name="Walker A.K."/>
            <person name="Frasz S.L."/>
            <person name="Seifert K.A."/>
            <person name="Miller J.D."/>
            <person name="Mondo S.J."/>
            <person name="Labutti K."/>
            <person name="Lipzen A."/>
            <person name="Dockter R."/>
            <person name="Kennedy M."/>
            <person name="Grigoriev I.V."/>
            <person name="Spatafora J.W."/>
        </authorList>
    </citation>
    <scope>NUCLEOTIDE SEQUENCE [LARGE SCALE GENOMIC DNA]</scope>
    <source>
        <strain evidence="2 3">CBS 120377</strain>
    </source>
</reference>
<sequence length="209" mass="23013">MPLKDRIRRAMGSVSSSSGSSESNSGSRVPTATNTPGASGAATPTPSNCNSNATTPTITLTKTNNSTRLSLTKTLTWSRDKRSKEEKMADKQRKRLEYWAEKDRDEWSTPEDGHKRSGNKKRSKQHQDMLRQFEFDFNARRRSMSSWISGISPGQTRVGSVDSTEGQQLSPLPLRKRSSGAGMGASTLSRQVTREEQEPGHAIPSVAEE</sequence>
<keyword evidence="3" id="KW-1185">Reference proteome</keyword>
<evidence type="ECO:0000313" key="2">
    <source>
        <dbReference type="EMBL" id="KUJ13108.1"/>
    </source>
</evidence>
<feature type="compositionally biased region" description="Basic and acidic residues" evidence="1">
    <location>
        <begin position="78"/>
        <end position="115"/>
    </location>
</feature>
<feature type="compositionally biased region" description="Polar residues" evidence="1">
    <location>
        <begin position="28"/>
        <end position="51"/>
    </location>
</feature>